<dbReference type="Gene3D" id="3.40.50.620">
    <property type="entry name" value="HUPs"/>
    <property type="match status" value="1"/>
</dbReference>
<dbReference type="GO" id="GO:0005829">
    <property type="term" value="C:cytosol"/>
    <property type="evidence" value="ECO:0007669"/>
    <property type="project" value="TreeGrafter"/>
</dbReference>
<dbReference type="GO" id="GO:0006529">
    <property type="term" value="P:asparagine biosynthetic process"/>
    <property type="evidence" value="ECO:0007669"/>
    <property type="project" value="TreeGrafter"/>
</dbReference>
<protein>
    <recommendedName>
        <fullName evidence="4">Glutamine amidotransferase type-2 domain-containing protein</fullName>
    </recommendedName>
</protein>
<gene>
    <name evidence="5" type="ORF">FOL47_001616</name>
</gene>
<dbReference type="InterPro" id="IPR029055">
    <property type="entry name" value="Ntn_hydrolases_N"/>
</dbReference>
<dbReference type="PANTHER" id="PTHR11772">
    <property type="entry name" value="ASPARAGINE SYNTHETASE"/>
    <property type="match status" value="1"/>
</dbReference>
<dbReference type="SUPFAM" id="SSF56235">
    <property type="entry name" value="N-terminal nucleophile aminohydrolases (Ntn hydrolases)"/>
    <property type="match status" value="1"/>
</dbReference>
<dbReference type="PROSITE" id="PS51278">
    <property type="entry name" value="GATASE_TYPE_2"/>
    <property type="match status" value="1"/>
</dbReference>
<proteinExistence type="predicted"/>
<dbReference type="EMBL" id="JAAPAO010000014">
    <property type="protein sequence ID" value="KAF4677404.1"/>
    <property type="molecule type" value="Genomic_DNA"/>
</dbReference>
<dbReference type="OrthoDB" id="430702at2759"/>
<evidence type="ECO:0000256" key="3">
    <source>
        <dbReference type="SAM" id="SignalP"/>
    </source>
</evidence>
<keyword evidence="3" id="KW-0732">Signal</keyword>
<dbReference type="InterPro" id="IPR017932">
    <property type="entry name" value="GATase_2_dom"/>
</dbReference>
<reference evidence="5 6" key="1">
    <citation type="submission" date="2020-04" db="EMBL/GenBank/DDBJ databases">
        <title>Perkinsus chesapeaki whole genome sequence.</title>
        <authorList>
            <person name="Bogema D.R."/>
        </authorList>
    </citation>
    <scope>NUCLEOTIDE SEQUENCE [LARGE SCALE GENOMIC DNA]</scope>
    <source>
        <strain evidence="5">ATCC PRA-425</strain>
    </source>
</reference>
<dbReference type="PANTHER" id="PTHR11772:SF2">
    <property type="entry name" value="ASPARAGINE SYNTHETASE [GLUTAMINE-HYDROLYZING]"/>
    <property type="match status" value="1"/>
</dbReference>
<feature type="domain" description="Glutamine amidotransferase type-2" evidence="4">
    <location>
        <begin position="2"/>
        <end position="173"/>
    </location>
</feature>
<evidence type="ECO:0000313" key="6">
    <source>
        <dbReference type="Proteomes" id="UP000591131"/>
    </source>
</evidence>
<keyword evidence="2" id="KW-0067">ATP-binding</keyword>
<comment type="caution">
    <text evidence="5">The sequence shown here is derived from an EMBL/GenBank/DDBJ whole genome shotgun (WGS) entry which is preliminary data.</text>
</comment>
<name>A0A7J6N1B2_PERCH</name>
<dbReference type="CDD" id="cd22997">
    <property type="entry name" value="GT_LH"/>
    <property type="match status" value="1"/>
</dbReference>
<dbReference type="InterPro" id="IPR014729">
    <property type="entry name" value="Rossmann-like_a/b/a_fold"/>
</dbReference>
<dbReference type="AlphaFoldDB" id="A0A7J6N1B2"/>
<sequence length="843" mass="94364">MCSFLVVAATLSLIFDLSQVSERQRYRGPDHHSEVRIGDYVFIHDLLHMTGPLTRQPFLSDDQAIAAVFNGEIYNYKDLCPACLSDGEILLSLYKTYGAPLFARLLDGEFAIAIYDFSRAVVVLASDPFGTKPLSYACDSRGVHVATYQSSLTHLELDSRQVLPNTVLEISLQGGCHERYLGPTFEFDLRQFKTDTLSWDRAFTAAVQKRVRYARAGTAFLGLSSGYDSGAIQAALVSIGLPHAAYSIFSQEDLAILEARAQYSRNVSDSSLFILTERELDNSHSILQERGEPFRYSQRGRIGMMGDDPAASGLAFICELAREEGRSLYLSGTGADETISDYGFNGTRIFPHSDFGGLFPDSLGDIFPWQSFFMGTQRDYLMKEEMVAGAFGIEARYPFLDRTVIQEYLWLTPEVKNSEYKKPIADYIARRAYPIIHGKRGFDADANIMEGTSDATRILLNGKDTSKTSSTQEESSQLERDLKEARAFAAKLQSSFLHMQTWWYVRLQQTLRKPRPQPLFRQKGAVKAVTCVTDQDQTVADLPVFRLVQVTSPIDIINTCAELSGAQWSGMNVRVKSYLNYLEAQPPDDTLYMMVDGMDVVFNDLASVSNGKEFAPDEYIKRLFAAFDKPIVMSTEQLCGWGGANECNEEEIGRFPKAPTNSRFLNAGAYIGERSALISMLIWVINFANSSDFKSDQRLFFEYYWSHSQLIALDYHQVMFGNFIETVPVACPDGWKPPCAQQPCCTISDDFGLFNETLGLYDIRGCEIRRRLSGSEYRLPVAWHGNGVGKWIFLLVVDELARECPAVAEAILNATSVDGILNGFHAVAHHQERSESYKSAVGL</sequence>
<dbReference type="SUPFAM" id="SSF52402">
    <property type="entry name" value="Adenine nucleotide alpha hydrolases-like"/>
    <property type="match status" value="1"/>
</dbReference>
<feature type="chain" id="PRO_5029572683" description="Glutamine amidotransferase type-2 domain-containing protein" evidence="3">
    <location>
        <begin position="21"/>
        <end position="843"/>
    </location>
</feature>
<keyword evidence="1" id="KW-0547">Nucleotide-binding</keyword>
<dbReference type="Pfam" id="PF13537">
    <property type="entry name" value="GATase_7"/>
    <property type="match status" value="1"/>
</dbReference>
<feature type="signal peptide" evidence="3">
    <location>
        <begin position="1"/>
        <end position="20"/>
    </location>
</feature>
<evidence type="ECO:0000256" key="2">
    <source>
        <dbReference type="ARBA" id="ARBA00022840"/>
    </source>
</evidence>
<dbReference type="GO" id="GO:0004066">
    <property type="term" value="F:asparagine synthase (glutamine-hydrolyzing) activity"/>
    <property type="evidence" value="ECO:0007669"/>
    <property type="project" value="TreeGrafter"/>
</dbReference>
<evidence type="ECO:0000259" key="4">
    <source>
        <dbReference type="PROSITE" id="PS51278"/>
    </source>
</evidence>
<evidence type="ECO:0000313" key="5">
    <source>
        <dbReference type="EMBL" id="KAF4677404.1"/>
    </source>
</evidence>
<dbReference type="Pfam" id="PF25342">
    <property type="entry name" value="GT_PLOD"/>
    <property type="match status" value="1"/>
</dbReference>
<organism evidence="5 6">
    <name type="scientific">Perkinsus chesapeaki</name>
    <name type="common">Clam parasite</name>
    <name type="synonym">Perkinsus andrewsi</name>
    <dbReference type="NCBI Taxonomy" id="330153"/>
    <lineage>
        <taxon>Eukaryota</taxon>
        <taxon>Sar</taxon>
        <taxon>Alveolata</taxon>
        <taxon>Perkinsozoa</taxon>
        <taxon>Perkinsea</taxon>
        <taxon>Perkinsida</taxon>
        <taxon>Perkinsidae</taxon>
        <taxon>Perkinsus</taxon>
    </lineage>
</organism>
<accession>A0A7J6N1B2</accession>
<dbReference type="Gene3D" id="3.60.20.10">
    <property type="entry name" value="Glutamine Phosphoribosylpyrophosphate, subunit 1, domain 1"/>
    <property type="match status" value="1"/>
</dbReference>
<dbReference type="Proteomes" id="UP000591131">
    <property type="component" value="Unassembled WGS sequence"/>
</dbReference>
<dbReference type="InterPro" id="IPR057589">
    <property type="entry name" value="GT_PLOD"/>
</dbReference>
<dbReference type="InterPro" id="IPR050795">
    <property type="entry name" value="Asn_Synthetase"/>
</dbReference>
<keyword evidence="6" id="KW-1185">Reference proteome</keyword>
<dbReference type="GO" id="GO:0005524">
    <property type="term" value="F:ATP binding"/>
    <property type="evidence" value="ECO:0007669"/>
    <property type="project" value="UniProtKB-KW"/>
</dbReference>
<evidence type="ECO:0000256" key="1">
    <source>
        <dbReference type="ARBA" id="ARBA00022741"/>
    </source>
</evidence>